<dbReference type="SUPFAM" id="SSF48652">
    <property type="entry name" value="Tetraspanin"/>
    <property type="match status" value="1"/>
</dbReference>
<evidence type="ECO:0000256" key="3">
    <source>
        <dbReference type="ARBA" id="ARBA00022801"/>
    </source>
</evidence>
<dbReference type="EMBL" id="JAYRBN010000074">
    <property type="protein sequence ID" value="KAL2733304.1"/>
    <property type="molecule type" value="Genomic_DNA"/>
</dbReference>
<evidence type="ECO:0000313" key="9">
    <source>
        <dbReference type="EMBL" id="KAL2733304.1"/>
    </source>
</evidence>
<evidence type="ECO:0000256" key="2">
    <source>
        <dbReference type="ARBA" id="ARBA00022692"/>
    </source>
</evidence>
<dbReference type="PRINTS" id="PR00259">
    <property type="entry name" value="TMFOUR"/>
</dbReference>
<dbReference type="InterPro" id="IPR029052">
    <property type="entry name" value="Metallo-depent_PP-like"/>
</dbReference>
<dbReference type="InterPro" id="IPR008952">
    <property type="entry name" value="Tetraspanin_EC2_sf"/>
</dbReference>
<dbReference type="CDD" id="cd03127">
    <property type="entry name" value="tetraspanin_LEL"/>
    <property type="match status" value="1"/>
</dbReference>
<dbReference type="InterPro" id="IPR018499">
    <property type="entry name" value="Tetraspanin/Peripherin"/>
</dbReference>
<dbReference type="GO" id="GO:0016020">
    <property type="term" value="C:membrane"/>
    <property type="evidence" value="ECO:0007669"/>
    <property type="project" value="UniProtKB-SubCell"/>
</dbReference>
<feature type="region of interest" description="Disordered" evidence="6">
    <location>
        <begin position="542"/>
        <end position="618"/>
    </location>
</feature>
<dbReference type="PANTHER" id="PTHR10139">
    <property type="entry name" value="DOUBLE-STRAND BREAK REPAIR PROTEIN MRE11"/>
    <property type="match status" value="1"/>
</dbReference>
<dbReference type="InterPro" id="IPR041796">
    <property type="entry name" value="Mre11_N"/>
</dbReference>
<proteinExistence type="predicted"/>
<evidence type="ECO:0000256" key="5">
    <source>
        <dbReference type="ARBA" id="ARBA00023136"/>
    </source>
</evidence>
<organism evidence="9 10">
    <name type="scientific">Vespula maculifrons</name>
    <name type="common">Eastern yellow jacket</name>
    <name type="synonym">Wasp</name>
    <dbReference type="NCBI Taxonomy" id="7453"/>
    <lineage>
        <taxon>Eukaryota</taxon>
        <taxon>Metazoa</taxon>
        <taxon>Ecdysozoa</taxon>
        <taxon>Arthropoda</taxon>
        <taxon>Hexapoda</taxon>
        <taxon>Insecta</taxon>
        <taxon>Pterygota</taxon>
        <taxon>Neoptera</taxon>
        <taxon>Endopterygota</taxon>
        <taxon>Hymenoptera</taxon>
        <taxon>Apocrita</taxon>
        <taxon>Aculeata</taxon>
        <taxon>Vespoidea</taxon>
        <taxon>Vespidae</taxon>
        <taxon>Vespinae</taxon>
        <taxon>Vespula</taxon>
    </lineage>
</organism>
<feature type="compositionally biased region" description="Acidic residues" evidence="6">
    <location>
        <begin position="548"/>
        <end position="576"/>
    </location>
</feature>
<evidence type="ECO:0000256" key="7">
    <source>
        <dbReference type="SAM" id="Phobius"/>
    </source>
</evidence>
<dbReference type="Gene3D" id="3.60.21.10">
    <property type="match status" value="1"/>
</dbReference>
<dbReference type="CDD" id="cd00840">
    <property type="entry name" value="MPP_Mre11_N"/>
    <property type="match status" value="1"/>
</dbReference>
<dbReference type="AlphaFoldDB" id="A0ABD2BL49"/>
<evidence type="ECO:0000256" key="6">
    <source>
        <dbReference type="SAM" id="MobiDB-lite"/>
    </source>
</evidence>
<evidence type="ECO:0000313" key="10">
    <source>
        <dbReference type="Proteomes" id="UP001607303"/>
    </source>
</evidence>
<keyword evidence="3" id="KW-0378">Hydrolase</keyword>
<comment type="subcellular location">
    <subcellularLocation>
        <location evidence="1">Membrane</location>
        <topology evidence="1">Multi-pass membrane protein</topology>
    </subcellularLocation>
</comment>
<dbReference type="SUPFAM" id="SSF56300">
    <property type="entry name" value="Metallo-dependent phosphatases"/>
    <property type="match status" value="1"/>
</dbReference>
<protein>
    <submittedName>
        <fullName evidence="9">Double-strand break repair protein MRE11</fullName>
    </submittedName>
</protein>
<evidence type="ECO:0000256" key="1">
    <source>
        <dbReference type="ARBA" id="ARBA00004141"/>
    </source>
</evidence>
<feature type="transmembrane region" description="Helical" evidence="7">
    <location>
        <begin position="677"/>
        <end position="699"/>
    </location>
</feature>
<dbReference type="InterPro" id="IPR007281">
    <property type="entry name" value="Mre11_DNA-bd"/>
</dbReference>
<comment type="caution">
    <text evidence="9">The sequence shown here is derived from an EMBL/GenBank/DDBJ whole genome shotgun (WGS) entry which is preliminary data.</text>
</comment>
<feature type="domain" description="Mre11 DNA-binding" evidence="8">
    <location>
        <begin position="291"/>
        <end position="471"/>
    </location>
</feature>
<dbReference type="Proteomes" id="UP001607303">
    <property type="component" value="Unassembled WGS sequence"/>
</dbReference>
<keyword evidence="10" id="KW-1185">Reference proteome</keyword>
<dbReference type="Gene3D" id="1.10.1450.10">
    <property type="entry name" value="Tetraspanin"/>
    <property type="match status" value="1"/>
</dbReference>
<feature type="transmembrane region" description="Helical" evidence="7">
    <location>
        <begin position="817"/>
        <end position="840"/>
    </location>
</feature>
<dbReference type="Gene3D" id="3.30.110.110">
    <property type="entry name" value="Mre11, capping domain"/>
    <property type="match status" value="1"/>
</dbReference>
<dbReference type="GO" id="GO:0016787">
    <property type="term" value="F:hydrolase activity"/>
    <property type="evidence" value="ECO:0007669"/>
    <property type="project" value="UniProtKB-KW"/>
</dbReference>
<evidence type="ECO:0000259" key="8">
    <source>
        <dbReference type="SMART" id="SM01347"/>
    </source>
</evidence>
<evidence type="ECO:0000256" key="4">
    <source>
        <dbReference type="ARBA" id="ARBA00022989"/>
    </source>
</evidence>
<name>A0ABD2BL49_VESMC</name>
<keyword evidence="2 7" id="KW-0812">Transmembrane</keyword>
<dbReference type="SMART" id="SM01347">
    <property type="entry name" value="Mre11_DNA_bind"/>
    <property type="match status" value="1"/>
</dbReference>
<keyword evidence="5 7" id="KW-0472">Membrane</keyword>
<gene>
    <name evidence="9" type="ORF">V1477_014272</name>
</gene>
<dbReference type="InterPro" id="IPR004843">
    <property type="entry name" value="Calcineurin-like_PHP"/>
</dbReference>
<sequence length="853" mass="97106">MAEISDSDTFKILVATDIHLGYQHERNKGQLLRDSFITFEEILQYGKKYEVDFILLGGDLFHDTKPSQNTMIECMDLLRKYCYGPGDIAMEFLTDPTTVFEHCRYKNANYEDPNININMPVFTIHGNHDDPSFSNVGSMDTLSVAGLVNYFGKWMSLDKITVEPIILKKGSTYIALYGLGFVNDQRMYRLIKDDKLQLKKVEEFPECFNILVLHQNRVQHAQNDYVPESKLPSFLNLVIWGHEHECRIMPEAVVGASYFISQPGSSIATSLCQNETVPKHIGLLYVNKLRFKMKKLKLNTVRPFVFDNIILYNNPEIEEKRKSQFISSNANIISDYVDKYIEDKLIPKAVAQLTGHPKQPEEPLIRLRLFYNDEQDIFETAGLSQKYCDEVLNPMSMILFRKTADTSKSSKHTIIDDTLDDLADKFHFEDEERGWTQSVQGSIKEYFDSEENKDLLTVLSVTGLNETLSQYIVKADEEAIQDVIQNKINKIKEHMKKQHLENPEEILDKIKEYRDERNEKEEEESRDVINFMSTRLSKKIGTHYNNDDNSDDDDDDVDDDNHDSDDDGNDSDDDNETSYVGRGKGKQNTSTRGKGRGRARSKGTLEKASRSTKANVTNKRNKDPFTAALSVIPNKGKQLGKQIFGSAMFGLSLWLRFEPVFEDWIMFLDMYEFYIGVYVLIATSVFVIIVAFVGCGAALMEYVLGLFVHVGLQLFCFICGLAGAAVILDYSTYDSQIQPIIRRSMNNLISNSQHDRASGILKLIQENVGCCGADGPMDYVNMLKPLPTECRDTVTGNAFFHGCVEEISWFLEARSGWLAGLALSLCMLHVVLAVLTLTLIRAIKKEESATYKH</sequence>
<feature type="transmembrane region" description="Helical" evidence="7">
    <location>
        <begin position="706"/>
        <end position="728"/>
    </location>
</feature>
<dbReference type="PANTHER" id="PTHR10139:SF1">
    <property type="entry name" value="DOUBLE-STRAND BREAK REPAIR PROTEIN MRE11"/>
    <property type="match status" value="1"/>
</dbReference>
<dbReference type="Pfam" id="PF04152">
    <property type="entry name" value="Mre11_DNA_bind"/>
    <property type="match status" value="1"/>
</dbReference>
<dbReference type="Pfam" id="PF00335">
    <property type="entry name" value="Tetraspanin"/>
    <property type="match status" value="1"/>
</dbReference>
<dbReference type="Pfam" id="PF00149">
    <property type="entry name" value="Metallophos"/>
    <property type="match status" value="1"/>
</dbReference>
<reference evidence="9 10" key="1">
    <citation type="journal article" date="2024" name="Ann. Entomol. Soc. Am.">
        <title>Genomic analyses of the southern and eastern yellowjacket wasps (Hymenoptera: Vespidae) reveal evolutionary signatures of social life.</title>
        <authorList>
            <person name="Catto M.A."/>
            <person name="Caine P.B."/>
            <person name="Orr S.E."/>
            <person name="Hunt B.G."/>
            <person name="Goodisman M.A.D."/>
        </authorList>
    </citation>
    <scope>NUCLEOTIDE SEQUENCE [LARGE SCALE GENOMIC DNA]</scope>
    <source>
        <strain evidence="9">232</strain>
        <tissue evidence="9">Head and thorax</tissue>
    </source>
</reference>
<accession>A0ABD2BL49</accession>
<keyword evidence="4 7" id="KW-1133">Transmembrane helix</keyword>
<dbReference type="InterPro" id="IPR038487">
    <property type="entry name" value="Mre11_capping_dom"/>
</dbReference>